<protein>
    <recommendedName>
        <fullName evidence="4">DUF4860 domain-containing protein</fullName>
    </recommendedName>
</protein>
<evidence type="ECO:0008006" key="4">
    <source>
        <dbReference type="Google" id="ProtNLM"/>
    </source>
</evidence>
<reference evidence="2 3" key="1">
    <citation type="submission" date="2022-12" db="EMBL/GenBank/DDBJ databases">
        <title>Draft genome sequence of Paenibacillus sp. dW9.</title>
        <authorList>
            <person name="Choi E.-W."/>
            <person name="Kim D.-U."/>
        </authorList>
    </citation>
    <scope>NUCLEOTIDE SEQUENCE [LARGE SCALE GENOMIC DNA]</scope>
    <source>
        <strain evidence="3">dW9</strain>
    </source>
</reference>
<feature type="transmembrane region" description="Helical" evidence="1">
    <location>
        <begin position="6"/>
        <end position="24"/>
    </location>
</feature>
<keyword evidence="1" id="KW-1133">Transmembrane helix</keyword>
<evidence type="ECO:0000256" key="1">
    <source>
        <dbReference type="SAM" id="Phobius"/>
    </source>
</evidence>
<gene>
    <name evidence="2" type="ORF">O9H85_10485</name>
</gene>
<evidence type="ECO:0000313" key="2">
    <source>
        <dbReference type="EMBL" id="MCZ8512834.1"/>
    </source>
</evidence>
<keyword evidence="1" id="KW-0812">Transmembrane</keyword>
<proteinExistence type="predicted"/>
<sequence length="161" mass="18214">MQSGDGLVIVLIIAALALWSYVSVRSRMRHTIEDADAVTGDRDWLDGLTIPEDETTDLLEQRGYTILGGKKRIPVLISHNRKDTLQSRLFLDYIVEKDGELYAVKLAKERSPLEMSGSIIRERLLIYQLLLPGAAGVLYVDTPSGRVDRFEFELQFDKSMD</sequence>
<keyword evidence="1" id="KW-0472">Membrane</keyword>
<comment type="caution">
    <text evidence="2">The sequence shown here is derived from an EMBL/GenBank/DDBJ whole genome shotgun (WGS) entry which is preliminary data.</text>
</comment>
<dbReference type="Proteomes" id="UP001527882">
    <property type="component" value="Unassembled WGS sequence"/>
</dbReference>
<organism evidence="2 3">
    <name type="scientific">Paenibacillus gyeongsangnamensis</name>
    <dbReference type="NCBI Taxonomy" id="3388067"/>
    <lineage>
        <taxon>Bacteria</taxon>
        <taxon>Bacillati</taxon>
        <taxon>Bacillota</taxon>
        <taxon>Bacilli</taxon>
        <taxon>Bacillales</taxon>
        <taxon>Paenibacillaceae</taxon>
        <taxon>Paenibacillus</taxon>
    </lineage>
</organism>
<accession>A0ABT4Q7N1</accession>
<name>A0ABT4Q7N1_9BACL</name>
<evidence type="ECO:0000313" key="3">
    <source>
        <dbReference type="Proteomes" id="UP001527882"/>
    </source>
</evidence>
<dbReference type="EMBL" id="JAQAGZ010000006">
    <property type="protein sequence ID" value="MCZ8512834.1"/>
    <property type="molecule type" value="Genomic_DNA"/>
</dbReference>
<keyword evidence="3" id="KW-1185">Reference proteome</keyword>
<dbReference type="RefSeq" id="WP_269881295.1">
    <property type="nucleotide sequence ID" value="NZ_JAQAGZ010000006.1"/>
</dbReference>